<gene>
    <name evidence="2" type="ORF">ACFQVD_03100</name>
</gene>
<evidence type="ECO:0000313" key="3">
    <source>
        <dbReference type="Proteomes" id="UP001596514"/>
    </source>
</evidence>
<dbReference type="RefSeq" id="WP_343963404.1">
    <property type="nucleotide sequence ID" value="NZ_BAAAGK010000017.1"/>
</dbReference>
<protein>
    <recommendedName>
        <fullName evidence="1">Beta-ketoacyl-[acyl-carrier-protein] synthase III N-terminal domain-containing protein</fullName>
    </recommendedName>
</protein>
<reference evidence="3" key="1">
    <citation type="journal article" date="2019" name="Int. J. Syst. Evol. Microbiol.">
        <title>The Global Catalogue of Microorganisms (GCM) 10K type strain sequencing project: providing services to taxonomists for standard genome sequencing and annotation.</title>
        <authorList>
            <consortium name="The Broad Institute Genomics Platform"/>
            <consortium name="The Broad Institute Genome Sequencing Center for Infectious Disease"/>
            <person name="Wu L."/>
            <person name="Ma J."/>
        </authorList>
    </citation>
    <scope>NUCLEOTIDE SEQUENCE [LARGE SCALE GENOMIC DNA]</scope>
    <source>
        <strain evidence="3">JCM 10083</strain>
    </source>
</reference>
<dbReference type="PANTHER" id="PTHR34069">
    <property type="entry name" value="3-OXOACYL-[ACYL-CARRIER-PROTEIN] SYNTHASE 3"/>
    <property type="match status" value="1"/>
</dbReference>
<evidence type="ECO:0000259" key="1">
    <source>
        <dbReference type="Pfam" id="PF08545"/>
    </source>
</evidence>
<dbReference type="Gene3D" id="3.40.47.10">
    <property type="match status" value="1"/>
</dbReference>
<evidence type="ECO:0000313" key="2">
    <source>
        <dbReference type="EMBL" id="MFC7599095.1"/>
    </source>
</evidence>
<accession>A0ABW2SS41</accession>
<sequence>MTGETRSGIGVAGLGSALPPTVAEAVSTGSGPSAESGLFSGARSRRVLADGEAIEDLAVSACRGALEEAGVRVDEIDSLYGYITVSEFLSPNGLFRVHRDLGLGSHALVVPVNCEFGTFVMALALAWESMRAGRFTHALVSVGTNWSRHVDARNPHAGMIGDGAGAAVLRRSERMVIVDWIHETRSTEYGAMTMAVRRDAGDTGDTVRPVYRIEPDAGVGAFRSTGMDGPPDLIRRLLGRHGIDLGEVTVIGHQASDVLLEHWRDLLRPARYHDTLSDYGNLTIASAAVTLAAAADVVDTPYLVLFGVGIGSYQIALLIRR</sequence>
<organism evidence="2 3">
    <name type="scientific">Streptosporangium amethystogenes subsp. fukuiense</name>
    <dbReference type="NCBI Taxonomy" id="698418"/>
    <lineage>
        <taxon>Bacteria</taxon>
        <taxon>Bacillati</taxon>
        <taxon>Actinomycetota</taxon>
        <taxon>Actinomycetes</taxon>
        <taxon>Streptosporangiales</taxon>
        <taxon>Streptosporangiaceae</taxon>
        <taxon>Streptosporangium</taxon>
    </lineage>
</organism>
<feature type="domain" description="Beta-ketoacyl-[acyl-carrier-protein] synthase III N-terminal" evidence="1">
    <location>
        <begin position="118"/>
        <end position="174"/>
    </location>
</feature>
<comment type="caution">
    <text evidence="2">The sequence shown here is derived from an EMBL/GenBank/DDBJ whole genome shotgun (WGS) entry which is preliminary data.</text>
</comment>
<dbReference type="InterPro" id="IPR016039">
    <property type="entry name" value="Thiolase-like"/>
</dbReference>
<dbReference type="Proteomes" id="UP001596514">
    <property type="component" value="Unassembled WGS sequence"/>
</dbReference>
<dbReference type="PANTHER" id="PTHR34069:SF2">
    <property type="entry name" value="BETA-KETOACYL-[ACYL-CARRIER-PROTEIN] SYNTHASE III"/>
    <property type="match status" value="1"/>
</dbReference>
<dbReference type="EMBL" id="JBHTEE010000001">
    <property type="protein sequence ID" value="MFC7599095.1"/>
    <property type="molecule type" value="Genomic_DNA"/>
</dbReference>
<keyword evidence="3" id="KW-1185">Reference proteome</keyword>
<proteinExistence type="predicted"/>
<dbReference type="InterPro" id="IPR013751">
    <property type="entry name" value="ACP_syn_III_N"/>
</dbReference>
<dbReference type="SUPFAM" id="SSF53901">
    <property type="entry name" value="Thiolase-like"/>
    <property type="match status" value="1"/>
</dbReference>
<dbReference type="Pfam" id="PF08545">
    <property type="entry name" value="ACP_syn_III"/>
    <property type="match status" value="1"/>
</dbReference>
<name>A0ABW2SS41_9ACTN</name>